<name>A0A158KIP4_9BURK</name>
<proteinExistence type="predicted"/>
<dbReference type="RefSeq" id="WP_159964963.1">
    <property type="nucleotide sequence ID" value="NZ_FCOL02000057.1"/>
</dbReference>
<comment type="caution">
    <text evidence="1">The sequence shown here is derived from an EMBL/GenBank/DDBJ whole genome shotgun (WGS) entry which is preliminary data.</text>
</comment>
<protein>
    <submittedName>
        <fullName evidence="1">Uncharacterized protein</fullName>
    </submittedName>
</protein>
<evidence type="ECO:0000313" key="2">
    <source>
        <dbReference type="Proteomes" id="UP000054925"/>
    </source>
</evidence>
<dbReference type="Proteomes" id="UP000054925">
    <property type="component" value="Unassembled WGS sequence"/>
</dbReference>
<keyword evidence="2" id="KW-1185">Reference proteome</keyword>
<dbReference type="AlphaFoldDB" id="A0A158KIP4"/>
<accession>A0A158KIP4</accession>
<dbReference type="EMBL" id="FCOL02000057">
    <property type="protein sequence ID" value="SAL80924.1"/>
    <property type="molecule type" value="Genomic_DNA"/>
</dbReference>
<organism evidence="1 2">
    <name type="scientific">Caballeronia terrestris</name>
    <dbReference type="NCBI Taxonomy" id="1226301"/>
    <lineage>
        <taxon>Bacteria</taxon>
        <taxon>Pseudomonadati</taxon>
        <taxon>Pseudomonadota</taxon>
        <taxon>Betaproteobacteria</taxon>
        <taxon>Burkholderiales</taxon>
        <taxon>Burkholderiaceae</taxon>
        <taxon>Caballeronia</taxon>
    </lineage>
</organism>
<sequence>MNSADTRRLTLEQLIVEQSQISPLHRAAPLDTICVQRADHDALAPCLTQHLRNSVAVAHQRAALGTRLQHKAGAALTRLARGMAEK</sequence>
<gene>
    <name evidence="1" type="ORF">AWB67_05719</name>
</gene>
<evidence type="ECO:0000313" key="1">
    <source>
        <dbReference type="EMBL" id="SAL80924.1"/>
    </source>
</evidence>
<reference evidence="1" key="1">
    <citation type="submission" date="2016-01" db="EMBL/GenBank/DDBJ databases">
        <authorList>
            <person name="Peeters C."/>
        </authorList>
    </citation>
    <scope>NUCLEOTIDE SEQUENCE [LARGE SCALE GENOMIC DNA]</scope>
    <source>
        <strain evidence="1">LMG 22937</strain>
    </source>
</reference>